<feature type="domain" description="C2H2-type" evidence="2">
    <location>
        <begin position="41"/>
        <end position="69"/>
    </location>
</feature>
<comment type="caution">
    <text evidence="3">The sequence shown here is derived from an EMBL/GenBank/DDBJ whole genome shotgun (WGS) entry which is preliminary data.</text>
</comment>
<name>A0A0F9AWM9_9ZZZZ</name>
<accession>A0A0F9AWM9</accession>
<feature type="coiled-coil region" evidence="1">
    <location>
        <begin position="74"/>
        <end position="101"/>
    </location>
</feature>
<feature type="domain" description="C2H2-type" evidence="2">
    <location>
        <begin position="3"/>
        <end position="24"/>
    </location>
</feature>
<evidence type="ECO:0000259" key="2">
    <source>
        <dbReference type="PROSITE" id="PS50157"/>
    </source>
</evidence>
<proteinExistence type="predicted"/>
<evidence type="ECO:0000256" key="1">
    <source>
        <dbReference type="SAM" id="Coils"/>
    </source>
</evidence>
<dbReference type="AlphaFoldDB" id="A0A0F9AWM9"/>
<keyword evidence="1" id="KW-0175">Coiled coil</keyword>
<evidence type="ECO:0000313" key="3">
    <source>
        <dbReference type="EMBL" id="KKL13994.1"/>
    </source>
</evidence>
<dbReference type="InterPro" id="IPR013087">
    <property type="entry name" value="Znf_C2H2_type"/>
</dbReference>
<protein>
    <recommendedName>
        <fullName evidence="2">C2H2-type domain-containing protein</fullName>
    </recommendedName>
</protein>
<sequence length="266" mass="30365">MVYECEHCGNKFTRASTCYKHQETARYCLKLQGQTCKQTKYSCHSCGREYIRSDKYEQHTRNCNKATRTTAQEISVLCGENQRLSQQINQLQTQIMMMMQSGKVGNVSNRNVVVNNLPPITDEDLQEHTDQLTLDFILDGAKGYADFANNYPFKDRILCTDKSRKKLKYRGPDGEIVDDPNGKKLTQRFFQSIAVKNNELVNNEYRMLQQQVADIAAEGTAATANLSELLSKSIRLQDTLRLCNEAASGQDNELTQEFINHLTKKL</sequence>
<reference evidence="3" key="1">
    <citation type="journal article" date="2015" name="Nature">
        <title>Complex archaea that bridge the gap between prokaryotes and eukaryotes.</title>
        <authorList>
            <person name="Spang A."/>
            <person name="Saw J.H."/>
            <person name="Jorgensen S.L."/>
            <person name="Zaremba-Niedzwiedzka K."/>
            <person name="Martijn J."/>
            <person name="Lind A.E."/>
            <person name="van Eijk R."/>
            <person name="Schleper C."/>
            <person name="Guy L."/>
            <person name="Ettema T.J."/>
        </authorList>
    </citation>
    <scope>NUCLEOTIDE SEQUENCE</scope>
</reference>
<dbReference type="PROSITE" id="PS50157">
    <property type="entry name" value="ZINC_FINGER_C2H2_2"/>
    <property type="match status" value="2"/>
</dbReference>
<organism evidence="3">
    <name type="scientific">marine sediment metagenome</name>
    <dbReference type="NCBI Taxonomy" id="412755"/>
    <lineage>
        <taxon>unclassified sequences</taxon>
        <taxon>metagenomes</taxon>
        <taxon>ecological metagenomes</taxon>
    </lineage>
</organism>
<dbReference type="EMBL" id="LAZR01040635">
    <property type="protein sequence ID" value="KKL13994.1"/>
    <property type="molecule type" value="Genomic_DNA"/>
</dbReference>
<dbReference type="Gene3D" id="3.30.160.60">
    <property type="entry name" value="Classic Zinc Finger"/>
    <property type="match status" value="1"/>
</dbReference>
<gene>
    <name evidence="3" type="ORF">LCGC14_2520190</name>
</gene>